<keyword evidence="5" id="KW-1185">Reference proteome</keyword>
<dbReference type="PANTHER" id="PTHR33393">
    <property type="entry name" value="POLYGLUTAMINE SYNTHESIS ACCESSORY PROTEIN RV0574C-RELATED"/>
    <property type="match status" value="1"/>
</dbReference>
<dbReference type="Proteomes" id="UP000282674">
    <property type="component" value="Unassembled WGS sequence"/>
</dbReference>
<dbReference type="Pfam" id="PF09587">
    <property type="entry name" value="PGA_cap"/>
    <property type="match status" value="1"/>
</dbReference>
<dbReference type="SMART" id="SM00854">
    <property type="entry name" value="PGA_cap"/>
    <property type="match status" value="1"/>
</dbReference>
<comment type="similarity">
    <text evidence="1">Belongs to the CapA family.</text>
</comment>
<dbReference type="SUPFAM" id="SSF56300">
    <property type="entry name" value="Metallo-dependent phosphatases"/>
    <property type="match status" value="1"/>
</dbReference>
<reference evidence="4 5" key="1">
    <citation type="submission" date="2018-10" db="EMBL/GenBank/DDBJ databases">
        <title>Isolation from soil.</title>
        <authorList>
            <person name="Hu J."/>
        </authorList>
    </citation>
    <scope>NUCLEOTIDE SEQUENCE [LARGE SCALE GENOMIC DNA]</scope>
    <source>
        <strain evidence="4 5">NEAU-Ht49</strain>
    </source>
</reference>
<dbReference type="InterPro" id="IPR019079">
    <property type="entry name" value="Capsule_synth_CapA"/>
</dbReference>
<dbReference type="Gene3D" id="3.60.21.10">
    <property type="match status" value="1"/>
</dbReference>
<dbReference type="AlphaFoldDB" id="A0A3M2MAF2"/>
<dbReference type="PROSITE" id="PS51257">
    <property type="entry name" value="PROKAR_LIPOPROTEIN"/>
    <property type="match status" value="1"/>
</dbReference>
<evidence type="ECO:0000313" key="4">
    <source>
        <dbReference type="EMBL" id="RMI46526.1"/>
    </source>
</evidence>
<dbReference type="InterPro" id="IPR029052">
    <property type="entry name" value="Metallo-depent_PP-like"/>
</dbReference>
<protein>
    <submittedName>
        <fullName evidence="4">CapA family protein</fullName>
    </submittedName>
</protein>
<dbReference type="CDD" id="cd07381">
    <property type="entry name" value="MPP_CapA"/>
    <property type="match status" value="1"/>
</dbReference>
<sequence length="401" mass="42888">MGASVRPLGENAVLGVLLVGALGLAAGCGSVEARSAAPVRPPSVRGTDRFTVVGTGDFLLHSVLIEQAAADSRKGGGYDFMPMLAQLKPVIGQADLAVCHIETPLGSRSGPFSGYPVFDSPPQIVKAIRRLGYDTCSTASNHAIDQGERGVRRTLDALDRAGIGHAGTARSRREAERIDLRDVKGVKVAHFAYTYGTNGIPKPSGAPWLVNDTLKPARILADAARAKSAGAEVVVVSLHWGEEYRHGPTGEQRRLARRLLHSDDIDLILGDHVHVVQPFERINGKWVAYGMGNQVANPSANIGATHEGLVARFTFSRDVRGRWRARPSFVPTFVRPGPPIRLRTLTANSSAQGVVDDTKRVVRSLGYDVPIAPDDVIRPPSAGPQALRNGEPSQVTSLSKR</sequence>
<dbReference type="InterPro" id="IPR052169">
    <property type="entry name" value="CW_Biosynth-Accessory"/>
</dbReference>
<evidence type="ECO:0000259" key="3">
    <source>
        <dbReference type="SMART" id="SM00854"/>
    </source>
</evidence>
<dbReference type="PANTHER" id="PTHR33393:SF13">
    <property type="entry name" value="PGA BIOSYNTHESIS PROTEIN CAPA"/>
    <property type="match status" value="1"/>
</dbReference>
<evidence type="ECO:0000313" key="5">
    <source>
        <dbReference type="Proteomes" id="UP000282674"/>
    </source>
</evidence>
<accession>A0A3M2MAF2</accession>
<evidence type="ECO:0000256" key="1">
    <source>
        <dbReference type="ARBA" id="ARBA00005662"/>
    </source>
</evidence>
<name>A0A3M2MAF2_9ACTN</name>
<dbReference type="EMBL" id="RFFG01000008">
    <property type="protein sequence ID" value="RMI46526.1"/>
    <property type="molecule type" value="Genomic_DNA"/>
</dbReference>
<comment type="caution">
    <text evidence="4">The sequence shown here is derived from an EMBL/GenBank/DDBJ whole genome shotgun (WGS) entry which is preliminary data.</text>
</comment>
<feature type="compositionally biased region" description="Polar residues" evidence="2">
    <location>
        <begin position="391"/>
        <end position="401"/>
    </location>
</feature>
<feature type="domain" description="Capsule synthesis protein CapA" evidence="3">
    <location>
        <begin position="51"/>
        <end position="298"/>
    </location>
</feature>
<proteinExistence type="inferred from homology"/>
<feature type="region of interest" description="Disordered" evidence="2">
    <location>
        <begin position="373"/>
        <end position="401"/>
    </location>
</feature>
<organism evidence="4 5">
    <name type="scientific">Actinomadura harenae</name>
    <dbReference type="NCBI Taxonomy" id="2483351"/>
    <lineage>
        <taxon>Bacteria</taxon>
        <taxon>Bacillati</taxon>
        <taxon>Actinomycetota</taxon>
        <taxon>Actinomycetes</taxon>
        <taxon>Streptosporangiales</taxon>
        <taxon>Thermomonosporaceae</taxon>
        <taxon>Actinomadura</taxon>
    </lineage>
</organism>
<evidence type="ECO:0000256" key="2">
    <source>
        <dbReference type="SAM" id="MobiDB-lite"/>
    </source>
</evidence>
<gene>
    <name evidence="4" type="ORF">EBO15_06185</name>
</gene>